<sequence>MRRAAMMKRLWAALTFALSLSSHCQRWRPSLERRMRRSCLKSGPGCTGGTAP</sequence>
<reference evidence="2" key="2">
    <citation type="journal article" date="2015" name="Fish Shellfish Immunol.">
        <title>Early steps in the European eel (Anguilla anguilla)-Vibrio vulnificus interaction in the gills: Role of the RtxA13 toxin.</title>
        <authorList>
            <person name="Callol A."/>
            <person name="Pajuelo D."/>
            <person name="Ebbesson L."/>
            <person name="Teles M."/>
            <person name="MacKenzie S."/>
            <person name="Amaro C."/>
        </authorList>
    </citation>
    <scope>NUCLEOTIDE SEQUENCE</scope>
</reference>
<feature type="signal peptide" evidence="1">
    <location>
        <begin position="1"/>
        <end position="24"/>
    </location>
</feature>
<feature type="chain" id="PRO_5002434276" evidence="1">
    <location>
        <begin position="25"/>
        <end position="52"/>
    </location>
</feature>
<evidence type="ECO:0000313" key="2">
    <source>
        <dbReference type="EMBL" id="JAH87963.1"/>
    </source>
</evidence>
<proteinExistence type="predicted"/>
<dbReference type="EMBL" id="GBXM01020614">
    <property type="protein sequence ID" value="JAH87963.1"/>
    <property type="molecule type" value="Transcribed_RNA"/>
</dbReference>
<protein>
    <submittedName>
        <fullName evidence="2">Uncharacterized protein</fullName>
    </submittedName>
</protein>
<organism evidence="2">
    <name type="scientific">Anguilla anguilla</name>
    <name type="common">European freshwater eel</name>
    <name type="synonym">Muraena anguilla</name>
    <dbReference type="NCBI Taxonomy" id="7936"/>
    <lineage>
        <taxon>Eukaryota</taxon>
        <taxon>Metazoa</taxon>
        <taxon>Chordata</taxon>
        <taxon>Craniata</taxon>
        <taxon>Vertebrata</taxon>
        <taxon>Euteleostomi</taxon>
        <taxon>Actinopterygii</taxon>
        <taxon>Neopterygii</taxon>
        <taxon>Teleostei</taxon>
        <taxon>Anguilliformes</taxon>
        <taxon>Anguillidae</taxon>
        <taxon>Anguilla</taxon>
    </lineage>
</organism>
<dbReference type="AlphaFoldDB" id="A0A0E9WEP0"/>
<keyword evidence="1" id="KW-0732">Signal</keyword>
<reference evidence="2" key="1">
    <citation type="submission" date="2014-11" db="EMBL/GenBank/DDBJ databases">
        <authorList>
            <person name="Amaro Gonzalez C."/>
        </authorList>
    </citation>
    <scope>NUCLEOTIDE SEQUENCE</scope>
</reference>
<evidence type="ECO:0000256" key="1">
    <source>
        <dbReference type="SAM" id="SignalP"/>
    </source>
</evidence>
<name>A0A0E9WEP0_ANGAN</name>
<accession>A0A0E9WEP0</accession>